<protein>
    <submittedName>
        <fullName evidence="1">Uncharacterized protein</fullName>
    </submittedName>
</protein>
<dbReference type="KEGG" id="eiv:EIN_354220"/>
<name>L7FKW8_ENTIV</name>
<evidence type="ECO:0000313" key="1">
    <source>
        <dbReference type="EMBL" id="ELP87150.1"/>
    </source>
</evidence>
<dbReference type="Proteomes" id="UP000014680">
    <property type="component" value="Unassembled WGS sequence"/>
</dbReference>
<evidence type="ECO:0000313" key="2">
    <source>
        <dbReference type="Proteomes" id="UP000014680"/>
    </source>
</evidence>
<dbReference type="VEuPathDB" id="AmoebaDB:EIN_354220"/>
<keyword evidence="2" id="KW-1185">Reference proteome</keyword>
<dbReference type="AlphaFoldDB" id="L7FKW8"/>
<dbReference type="GeneID" id="14886141"/>
<gene>
    <name evidence="1" type="ORF">EIN_354220</name>
</gene>
<accession>L7FKW8</accession>
<sequence length="499" mass="57668">MTVLLFIVSVISIEEKSICMNDFLAFNYENDQTPVIKQFDCYLDLPNPIKVQGINNQALCYVNENFMYLTKDNHTFNRCGEYLQIVGAYQKQVYCMIAGYMNVFKEGVTETLDGRYISVNSRIYNQLSPKIIGKNSYACQFTFKYVYPDLGMNPTLVVVERKQNNNIIEIINCNQIMYQIRIYSKTIDEYFYANEDGKFEVPNYEGNYTVRVFSFYNNRLEIKNINLNQADSFEFDSRFPADKGGNCYYVVNNDVYSPDEKNESVYFFKWHILQPDYATNLVEMEKTPNGMIFEPTDIVNGKGFISIGYVYITEMMLDQDFTHVQFDIEMEDTTDFELILADLVYQTDYNGFTNTSFVFIDKDLKTKYYKTDKKVSITAYFKPNRKQFSNGGSIKFFVAKGSYVRLQNTTLFRSSLATNQYICDSTSFDCYGTECQITNDSYPQGTSIWSEHCRPACGVCREGFVCTTAGRCITEPNDNLRSGISKVFTLLFLVVILGV</sequence>
<organism evidence="1 2">
    <name type="scientific">Entamoeba invadens IP1</name>
    <dbReference type="NCBI Taxonomy" id="370355"/>
    <lineage>
        <taxon>Eukaryota</taxon>
        <taxon>Amoebozoa</taxon>
        <taxon>Evosea</taxon>
        <taxon>Archamoebae</taxon>
        <taxon>Mastigamoebida</taxon>
        <taxon>Entamoebidae</taxon>
        <taxon>Entamoeba</taxon>
    </lineage>
</organism>
<proteinExistence type="predicted"/>
<dbReference type="EMBL" id="KB206862">
    <property type="protein sequence ID" value="ELP87150.1"/>
    <property type="molecule type" value="Genomic_DNA"/>
</dbReference>
<reference evidence="1 2" key="1">
    <citation type="submission" date="2012-10" db="EMBL/GenBank/DDBJ databases">
        <authorList>
            <person name="Zafar N."/>
            <person name="Inman J."/>
            <person name="Hall N."/>
            <person name="Lorenzi H."/>
            <person name="Caler E."/>
        </authorList>
    </citation>
    <scope>NUCLEOTIDE SEQUENCE [LARGE SCALE GENOMIC DNA]</scope>
    <source>
        <strain evidence="1 2">IP1</strain>
    </source>
</reference>
<dbReference type="RefSeq" id="XP_004253921.1">
    <property type="nucleotide sequence ID" value="XM_004253873.1"/>
</dbReference>